<sequence length="212" mass="23758">MRVLGVQKAFEGARGGGYKSLGEMPLRPRPKVNARTCKIGVFYLNGKYMAKGRKATPDAVKVLRGTDQPCRMSGSVDNADKVTDIKRILSTSRLKLLPTKRAKEIFKTKANQLISLGVLTDLDIEHLAVYANSLDVLFTCMEGMREPAREKRDRDGQLIGYVTRPEAKMYKQMVDDVNRIGAEFGFTPVSRQKINQAPAEEKDPFKHLLDNI</sequence>
<accession>A0A8S5U992</accession>
<reference evidence="1" key="1">
    <citation type="journal article" date="2021" name="Proc. Natl. Acad. Sci. U.S.A.">
        <title>A Catalog of Tens of Thousands of Viruses from Human Metagenomes Reveals Hidden Associations with Chronic Diseases.</title>
        <authorList>
            <person name="Tisza M.J."/>
            <person name="Buck C.B."/>
        </authorList>
    </citation>
    <scope>NUCLEOTIDE SEQUENCE</scope>
    <source>
        <strain evidence="1">Ct7aK2</strain>
    </source>
</reference>
<evidence type="ECO:0000313" key="1">
    <source>
        <dbReference type="EMBL" id="DAF91047.1"/>
    </source>
</evidence>
<organism evidence="1">
    <name type="scientific">Siphoviridae sp. ct7aK2</name>
    <dbReference type="NCBI Taxonomy" id="2825351"/>
    <lineage>
        <taxon>Viruses</taxon>
        <taxon>Duplodnaviria</taxon>
        <taxon>Heunggongvirae</taxon>
        <taxon>Uroviricota</taxon>
        <taxon>Caudoviricetes</taxon>
    </lineage>
</organism>
<dbReference type="EMBL" id="BK016044">
    <property type="protein sequence ID" value="DAF91047.1"/>
    <property type="molecule type" value="Genomic_DNA"/>
</dbReference>
<protein>
    <submittedName>
        <fullName evidence="1">Terminase small subunit</fullName>
    </submittedName>
</protein>
<name>A0A8S5U992_9CAUD</name>
<proteinExistence type="predicted"/>
<dbReference type="InterPro" id="IPR006448">
    <property type="entry name" value="Phage_term_ssu_P27"/>
</dbReference>
<dbReference type="Pfam" id="PF05119">
    <property type="entry name" value="Terminase_4"/>
    <property type="match status" value="1"/>
</dbReference>